<dbReference type="GO" id="GO:0005758">
    <property type="term" value="C:mitochondrial intermembrane space"/>
    <property type="evidence" value="ECO:0007669"/>
    <property type="project" value="EnsemblFungi"/>
</dbReference>
<proteinExistence type="predicted"/>
<keyword evidence="3" id="KW-1185">Reference proteome</keyword>
<dbReference type="OrthoDB" id="341300at2759"/>
<protein>
    <recommendedName>
        <fullName evidence="1">PRELI/MSF1 domain-containing protein</fullName>
    </recommendedName>
</protein>
<sequence length="179" mass="21242">MVLWYKNSHEFNYDFQTVSLAYFNRYPNPFASHVLSTDLIKIKIDSEGNLHQTKLIAKTGRLPKWCKPFLGKVNQTWIIEQTIVNPILKEMKTYTRNLDHTGIIRIEEYTTFNYSELENVTRSETYVKFSSGFRGFGIKDRIESWSHSKFDENLKKSRKGLSFVMDRFKHQKTALWETK</sequence>
<organism evidence="2 3">
    <name type="scientific">Pachysolen tannophilus NRRL Y-2460</name>
    <dbReference type="NCBI Taxonomy" id="669874"/>
    <lineage>
        <taxon>Eukaryota</taxon>
        <taxon>Fungi</taxon>
        <taxon>Dikarya</taxon>
        <taxon>Ascomycota</taxon>
        <taxon>Saccharomycotina</taxon>
        <taxon>Pichiomycetes</taxon>
        <taxon>Pachysolenaceae</taxon>
        <taxon>Pachysolen</taxon>
    </lineage>
</organism>
<dbReference type="GO" id="GO:0032048">
    <property type="term" value="P:cardiolipin metabolic process"/>
    <property type="evidence" value="ECO:0007669"/>
    <property type="project" value="EnsemblFungi"/>
</dbReference>
<dbReference type="InterPro" id="IPR006797">
    <property type="entry name" value="PRELI/MSF1_dom"/>
</dbReference>
<evidence type="ECO:0000259" key="1">
    <source>
        <dbReference type="PROSITE" id="PS50904"/>
    </source>
</evidence>
<dbReference type="EMBL" id="KV454011">
    <property type="protein sequence ID" value="ODV97541.1"/>
    <property type="molecule type" value="Genomic_DNA"/>
</dbReference>
<reference evidence="3" key="1">
    <citation type="submission" date="2016-05" db="EMBL/GenBank/DDBJ databases">
        <title>Comparative genomics of biotechnologically important yeasts.</title>
        <authorList>
            <consortium name="DOE Joint Genome Institute"/>
            <person name="Riley R."/>
            <person name="Haridas S."/>
            <person name="Wolfe K.H."/>
            <person name="Lopes M.R."/>
            <person name="Hittinger C.T."/>
            <person name="Goker M."/>
            <person name="Salamov A."/>
            <person name="Wisecaver J."/>
            <person name="Long T.M."/>
            <person name="Aerts A.L."/>
            <person name="Barry K."/>
            <person name="Choi C."/>
            <person name="Clum A."/>
            <person name="Coughlan A.Y."/>
            <person name="Deshpande S."/>
            <person name="Douglass A.P."/>
            <person name="Hanson S.J."/>
            <person name="Klenk H.-P."/>
            <person name="Labutti K."/>
            <person name="Lapidus A."/>
            <person name="Lindquist E."/>
            <person name="Lipzen A."/>
            <person name="Meier-Kolthoff J.P."/>
            <person name="Ohm R.A."/>
            <person name="Otillar R.P."/>
            <person name="Pangilinan J."/>
            <person name="Peng Y."/>
            <person name="Rokas A."/>
            <person name="Rosa C.A."/>
            <person name="Scheuner C."/>
            <person name="Sibirny A.A."/>
            <person name="Slot J.C."/>
            <person name="Stielow J.B."/>
            <person name="Sun H."/>
            <person name="Kurtzman C.P."/>
            <person name="Blackwell M."/>
            <person name="Grigoriev I.V."/>
            <person name="Jeffries T.W."/>
        </authorList>
    </citation>
    <scope>NUCLEOTIDE SEQUENCE [LARGE SCALE GENOMIC DNA]</scope>
    <source>
        <strain evidence="3">NRRL Y-2460</strain>
    </source>
</reference>
<dbReference type="PANTHER" id="PTHR11158">
    <property type="entry name" value="MSF1/PX19 RELATED"/>
    <property type="match status" value="1"/>
</dbReference>
<dbReference type="GO" id="GO:0005743">
    <property type="term" value="C:mitochondrial inner membrane"/>
    <property type="evidence" value="ECO:0007669"/>
    <property type="project" value="EnsemblFungi"/>
</dbReference>
<dbReference type="AlphaFoldDB" id="A0A1E4U0L8"/>
<dbReference type="GO" id="GO:1990050">
    <property type="term" value="F:phosphatidic acid transfer activity"/>
    <property type="evidence" value="ECO:0007669"/>
    <property type="project" value="EnsemblFungi"/>
</dbReference>
<accession>A0A1E4U0L8</accession>
<dbReference type="PROSITE" id="PS50904">
    <property type="entry name" value="PRELI_MSF1"/>
    <property type="match status" value="1"/>
</dbReference>
<gene>
    <name evidence="2" type="ORF">PACTADRAFT_47443</name>
</gene>
<dbReference type="Pfam" id="PF04707">
    <property type="entry name" value="PRELI"/>
    <property type="match status" value="1"/>
</dbReference>
<name>A0A1E4U0L8_PACTA</name>
<evidence type="ECO:0000313" key="2">
    <source>
        <dbReference type="EMBL" id="ODV97541.1"/>
    </source>
</evidence>
<dbReference type="InterPro" id="IPR037365">
    <property type="entry name" value="Slowmo/Ups"/>
</dbReference>
<feature type="domain" description="PRELI/MSF1" evidence="1">
    <location>
        <begin position="1"/>
        <end position="173"/>
    </location>
</feature>
<dbReference type="STRING" id="669874.A0A1E4U0L8"/>
<dbReference type="GO" id="GO:2001247">
    <property type="term" value="P:positive regulation of phosphatidylcholine biosynthetic process"/>
    <property type="evidence" value="ECO:0007669"/>
    <property type="project" value="EnsemblFungi"/>
</dbReference>
<dbReference type="Proteomes" id="UP000094236">
    <property type="component" value="Unassembled WGS sequence"/>
</dbReference>
<evidence type="ECO:0000313" key="3">
    <source>
        <dbReference type="Proteomes" id="UP000094236"/>
    </source>
</evidence>
<dbReference type="GO" id="GO:0120010">
    <property type="term" value="P:intermembrane phospholipid transfer"/>
    <property type="evidence" value="ECO:0007669"/>
    <property type="project" value="EnsemblFungi"/>
</dbReference>